<accession>A0AAV8DU83</accession>
<evidence type="ECO:0000256" key="5">
    <source>
        <dbReference type="ARBA" id="ARBA00022837"/>
    </source>
</evidence>
<dbReference type="Gene3D" id="1.10.510.10">
    <property type="entry name" value="Transferase(Phosphotransferase) domain 1"/>
    <property type="match status" value="1"/>
</dbReference>
<dbReference type="Pfam" id="PF00036">
    <property type="entry name" value="EF-hand_1"/>
    <property type="match status" value="1"/>
</dbReference>
<dbReference type="SMART" id="SM00054">
    <property type="entry name" value="EFh"/>
    <property type="match status" value="1"/>
</dbReference>
<evidence type="ECO:0000259" key="7">
    <source>
        <dbReference type="PROSITE" id="PS50222"/>
    </source>
</evidence>
<proteinExistence type="predicted"/>
<dbReference type="CDD" id="cd00051">
    <property type="entry name" value="EFh"/>
    <property type="match status" value="1"/>
</dbReference>
<dbReference type="InterPro" id="IPR002048">
    <property type="entry name" value="EF_hand_dom"/>
</dbReference>
<keyword evidence="9" id="KW-1185">Reference proteome</keyword>
<reference evidence="8" key="1">
    <citation type="submission" date="2022-08" db="EMBL/GenBank/DDBJ databases">
        <authorList>
            <person name="Marques A."/>
        </authorList>
    </citation>
    <scope>NUCLEOTIDE SEQUENCE</scope>
    <source>
        <strain evidence="8">RhyPub2mFocal</strain>
        <tissue evidence="8">Leaves</tissue>
    </source>
</reference>
<dbReference type="GO" id="GO:0005509">
    <property type="term" value="F:calcium ion binding"/>
    <property type="evidence" value="ECO:0007669"/>
    <property type="project" value="InterPro"/>
</dbReference>
<evidence type="ECO:0000256" key="6">
    <source>
        <dbReference type="ARBA" id="ARBA00022840"/>
    </source>
</evidence>
<feature type="domain" description="EF-hand" evidence="7">
    <location>
        <begin position="64"/>
        <end position="99"/>
    </location>
</feature>
<dbReference type="AlphaFoldDB" id="A0AAV8DU83"/>
<dbReference type="InterPro" id="IPR050205">
    <property type="entry name" value="CDPK_Ser/Thr_kinases"/>
</dbReference>
<dbReference type="SUPFAM" id="SSF47473">
    <property type="entry name" value="EF-hand"/>
    <property type="match status" value="1"/>
</dbReference>
<keyword evidence="4 8" id="KW-0418">Kinase</keyword>
<evidence type="ECO:0000256" key="1">
    <source>
        <dbReference type="ARBA" id="ARBA00022527"/>
    </source>
</evidence>
<comment type="caution">
    <text evidence="8">The sequence shown here is derived from an EMBL/GenBank/DDBJ whole genome shotgun (WGS) entry which is preliminary data.</text>
</comment>
<dbReference type="PROSITE" id="PS00018">
    <property type="entry name" value="EF_HAND_1"/>
    <property type="match status" value="1"/>
</dbReference>
<keyword evidence="6" id="KW-0067">ATP-binding</keyword>
<keyword evidence="5" id="KW-0106">Calcium</keyword>
<evidence type="ECO:0000256" key="2">
    <source>
        <dbReference type="ARBA" id="ARBA00022679"/>
    </source>
</evidence>
<dbReference type="PANTHER" id="PTHR24349">
    <property type="entry name" value="SERINE/THREONINE-PROTEIN KINASE"/>
    <property type="match status" value="1"/>
</dbReference>
<name>A0AAV8DU83_9POAL</name>
<keyword evidence="3" id="KW-0547">Nucleotide-binding</keyword>
<dbReference type="GO" id="GO:0004674">
    <property type="term" value="F:protein serine/threonine kinase activity"/>
    <property type="evidence" value="ECO:0007669"/>
    <property type="project" value="UniProtKB-KW"/>
</dbReference>
<dbReference type="Proteomes" id="UP001140206">
    <property type="component" value="Chromosome 3"/>
</dbReference>
<dbReference type="InterPro" id="IPR011992">
    <property type="entry name" value="EF-hand-dom_pair"/>
</dbReference>
<dbReference type="InterPro" id="IPR011009">
    <property type="entry name" value="Kinase-like_dom_sf"/>
</dbReference>
<keyword evidence="2" id="KW-0808">Transferase</keyword>
<sequence length="115" mass="13115">MLNPDPKKRLTAQQVLDHSWLQNIKKALNVNLGETVRARLQQFSVMNKLKKMALRVIAQHLSVEEAADIKELFQKVDLNNDNKISFDELKLGLHQLGQQLPDSDVRILMDAADTD</sequence>
<dbReference type="PROSITE" id="PS50222">
    <property type="entry name" value="EF_HAND_2"/>
    <property type="match status" value="1"/>
</dbReference>
<keyword evidence="1" id="KW-0723">Serine/threonine-protein kinase</keyword>
<evidence type="ECO:0000256" key="3">
    <source>
        <dbReference type="ARBA" id="ARBA00022741"/>
    </source>
</evidence>
<evidence type="ECO:0000313" key="9">
    <source>
        <dbReference type="Proteomes" id="UP001140206"/>
    </source>
</evidence>
<evidence type="ECO:0000256" key="4">
    <source>
        <dbReference type="ARBA" id="ARBA00022777"/>
    </source>
</evidence>
<dbReference type="GO" id="GO:0005524">
    <property type="term" value="F:ATP binding"/>
    <property type="evidence" value="ECO:0007669"/>
    <property type="project" value="UniProtKB-KW"/>
</dbReference>
<gene>
    <name evidence="8" type="ORF">LUZ62_056494</name>
</gene>
<dbReference type="EMBL" id="JAMFTS010000003">
    <property type="protein sequence ID" value="KAJ4772237.1"/>
    <property type="molecule type" value="Genomic_DNA"/>
</dbReference>
<protein>
    <submittedName>
        <fullName evidence="8">Calcium-dependent protein kinase 7</fullName>
    </submittedName>
</protein>
<dbReference type="Gene3D" id="1.10.238.10">
    <property type="entry name" value="EF-hand"/>
    <property type="match status" value="1"/>
</dbReference>
<dbReference type="SUPFAM" id="SSF56112">
    <property type="entry name" value="Protein kinase-like (PK-like)"/>
    <property type="match status" value="1"/>
</dbReference>
<organism evidence="8 9">
    <name type="scientific">Rhynchospora pubera</name>
    <dbReference type="NCBI Taxonomy" id="906938"/>
    <lineage>
        <taxon>Eukaryota</taxon>
        <taxon>Viridiplantae</taxon>
        <taxon>Streptophyta</taxon>
        <taxon>Embryophyta</taxon>
        <taxon>Tracheophyta</taxon>
        <taxon>Spermatophyta</taxon>
        <taxon>Magnoliopsida</taxon>
        <taxon>Liliopsida</taxon>
        <taxon>Poales</taxon>
        <taxon>Cyperaceae</taxon>
        <taxon>Cyperoideae</taxon>
        <taxon>Rhynchosporeae</taxon>
        <taxon>Rhynchospora</taxon>
    </lineage>
</organism>
<evidence type="ECO:0000313" key="8">
    <source>
        <dbReference type="EMBL" id="KAJ4772237.1"/>
    </source>
</evidence>
<dbReference type="InterPro" id="IPR018247">
    <property type="entry name" value="EF_Hand_1_Ca_BS"/>
</dbReference>